<feature type="non-terminal residue" evidence="3">
    <location>
        <position position="1"/>
    </location>
</feature>
<feature type="compositionally biased region" description="Basic and acidic residues" evidence="1">
    <location>
        <begin position="73"/>
        <end position="83"/>
    </location>
</feature>
<dbReference type="Pfam" id="PF13638">
    <property type="entry name" value="PIN_4"/>
    <property type="match status" value="1"/>
</dbReference>
<feature type="compositionally biased region" description="Pro residues" evidence="1">
    <location>
        <begin position="88"/>
        <end position="106"/>
    </location>
</feature>
<organism evidence="3 4">
    <name type="scientific">Pelagomonas calceolata</name>
    <dbReference type="NCBI Taxonomy" id="35677"/>
    <lineage>
        <taxon>Eukaryota</taxon>
        <taxon>Sar</taxon>
        <taxon>Stramenopiles</taxon>
        <taxon>Ochrophyta</taxon>
        <taxon>Pelagophyceae</taxon>
        <taxon>Pelagomonadales</taxon>
        <taxon>Pelagomonadaceae</taxon>
        <taxon>Pelagomonas</taxon>
    </lineage>
</organism>
<accession>A0A8J2S3H1</accession>
<reference evidence="3" key="1">
    <citation type="submission" date="2021-11" db="EMBL/GenBank/DDBJ databases">
        <authorList>
            <consortium name="Genoscope - CEA"/>
            <person name="William W."/>
        </authorList>
    </citation>
    <scope>NUCLEOTIDE SEQUENCE</scope>
</reference>
<dbReference type="AlphaFoldDB" id="A0A8J2S3H1"/>
<name>A0A8J2S3H1_9STRA</name>
<dbReference type="Proteomes" id="UP000789595">
    <property type="component" value="Unassembled WGS sequence"/>
</dbReference>
<dbReference type="Gene3D" id="3.40.50.1010">
    <property type="entry name" value="5'-nuclease"/>
    <property type="match status" value="1"/>
</dbReference>
<sequence length="180" mass="19329">GASKSVAPPQPPTADVDAVLSFLTPPQRQRFVDNEVTLECLALLNEEDLDDLLEGDAEAKASFRLRYPPPATDEARAPVRFDVSDEASPPPAPPPAPPTPLPPEAPLPTKIPERPLLRVVVDANIILDAGDLSPAYLLQDCGAVRIILPLRVAKELDGLKGSSDDDVARRARRANAFFSD</sequence>
<evidence type="ECO:0000259" key="2">
    <source>
        <dbReference type="Pfam" id="PF13638"/>
    </source>
</evidence>
<proteinExistence type="predicted"/>
<evidence type="ECO:0000256" key="1">
    <source>
        <dbReference type="SAM" id="MobiDB-lite"/>
    </source>
</evidence>
<feature type="region of interest" description="Disordered" evidence="1">
    <location>
        <begin position="64"/>
        <end position="109"/>
    </location>
</feature>
<comment type="caution">
    <text evidence="3">The sequence shown here is derived from an EMBL/GenBank/DDBJ whole genome shotgun (WGS) entry which is preliminary data.</text>
</comment>
<dbReference type="InterPro" id="IPR002716">
    <property type="entry name" value="PIN_dom"/>
</dbReference>
<protein>
    <recommendedName>
        <fullName evidence="2">PIN domain-containing protein</fullName>
    </recommendedName>
</protein>
<feature type="non-terminal residue" evidence="3">
    <location>
        <position position="180"/>
    </location>
</feature>
<evidence type="ECO:0000313" key="4">
    <source>
        <dbReference type="Proteomes" id="UP000789595"/>
    </source>
</evidence>
<evidence type="ECO:0000313" key="3">
    <source>
        <dbReference type="EMBL" id="CAH0364158.1"/>
    </source>
</evidence>
<feature type="domain" description="PIN" evidence="2">
    <location>
        <begin position="119"/>
        <end position="178"/>
    </location>
</feature>
<gene>
    <name evidence="3" type="ORF">PECAL_1P05100</name>
</gene>
<dbReference type="EMBL" id="CAKKNE010000001">
    <property type="protein sequence ID" value="CAH0364158.1"/>
    <property type="molecule type" value="Genomic_DNA"/>
</dbReference>
<keyword evidence="4" id="KW-1185">Reference proteome</keyword>